<name>A0A9W8E6J9_9FUNG</name>
<dbReference type="InterPro" id="IPR036065">
    <property type="entry name" value="BolA-like_sf"/>
</dbReference>
<dbReference type="PANTHER" id="PTHR12735">
    <property type="entry name" value="BOLA-LIKE PROTEIN-RELATED"/>
    <property type="match status" value="1"/>
</dbReference>
<accession>A0A9W8E6J9</accession>
<dbReference type="InterPro" id="IPR002634">
    <property type="entry name" value="BolA"/>
</dbReference>
<evidence type="ECO:0000313" key="2">
    <source>
        <dbReference type="EMBL" id="KAJ1973457.1"/>
    </source>
</evidence>
<organism evidence="2 3">
    <name type="scientific">Dimargaris verticillata</name>
    <dbReference type="NCBI Taxonomy" id="2761393"/>
    <lineage>
        <taxon>Eukaryota</taxon>
        <taxon>Fungi</taxon>
        <taxon>Fungi incertae sedis</taxon>
        <taxon>Zoopagomycota</taxon>
        <taxon>Kickxellomycotina</taxon>
        <taxon>Dimargaritomycetes</taxon>
        <taxon>Dimargaritales</taxon>
        <taxon>Dimargaritaceae</taxon>
        <taxon>Dimargaris</taxon>
    </lineage>
</organism>
<proteinExistence type="inferred from homology"/>
<evidence type="ECO:0000256" key="1">
    <source>
        <dbReference type="RuleBase" id="RU003860"/>
    </source>
</evidence>
<dbReference type="SUPFAM" id="SSF82657">
    <property type="entry name" value="BolA-like"/>
    <property type="match status" value="1"/>
</dbReference>
<dbReference type="Pfam" id="PF01722">
    <property type="entry name" value="BolA"/>
    <property type="match status" value="1"/>
</dbReference>
<gene>
    <name evidence="2" type="primary">BOLA2B</name>
    <name evidence="2" type="ORF">H4R34_005068</name>
</gene>
<dbReference type="PANTHER" id="PTHR12735:SF27">
    <property type="entry name" value="BOLA-LIKE PROTEIN 2"/>
    <property type="match status" value="1"/>
</dbReference>
<dbReference type="GO" id="GO:0006879">
    <property type="term" value="P:intracellular iron ion homeostasis"/>
    <property type="evidence" value="ECO:0007669"/>
    <property type="project" value="InterPro"/>
</dbReference>
<comment type="caution">
    <text evidence="2">The sequence shown here is derived from an EMBL/GenBank/DDBJ whole genome shotgun (WGS) entry which is preliminary data.</text>
</comment>
<dbReference type="InterPro" id="IPR045115">
    <property type="entry name" value="BOL2"/>
</dbReference>
<reference evidence="2" key="1">
    <citation type="submission" date="2022-07" db="EMBL/GenBank/DDBJ databases">
        <title>Phylogenomic reconstructions and comparative analyses of Kickxellomycotina fungi.</title>
        <authorList>
            <person name="Reynolds N.K."/>
            <person name="Stajich J.E."/>
            <person name="Barry K."/>
            <person name="Grigoriev I.V."/>
            <person name="Crous P."/>
            <person name="Smith M.E."/>
        </authorList>
    </citation>
    <scope>NUCLEOTIDE SEQUENCE</scope>
    <source>
        <strain evidence="2">RSA 567</strain>
    </source>
</reference>
<dbReference type="AlphaFoldDB" id="A0A9W8E6J9"/>
<dbReference type="GO" id="GO:0005829">
    <property type="term" value="C:cytosol"/>
    <property type="evidence" value="ECO:0007669"/>
    <property type="project" value="TreeGrafter"/>
</dbReference>
<comment type="similarity">
    <text evidence="1">Belongs to the BolA/IbaG family.</text>
</comment>
<protein>
    <submittedName>
        <fullName evidence="2">Regulation of transcription by RNA polymerase II</fullName>
    </submittedName>
</protein>
<dbReference type="GO" id="GO:0005634">
    <property type="term" value="C:nucleus"/>
    <property type="evidence" value="ECO:0007669"/>
    <property type="project" value="TreeGrafter"/>
</dbReference>
<evidence type="ECO:0000313" key="3">
    <source>
        <dbReference type="Proteomes" id="UP001151582"/>
    </source>
</evidence>
<dbReference type="EMBL" id="JANBQB010000819">
    <property type="protein sequence ID" value="KAJ1973457.1"/>
    <property type="molecule type" value="Genomic_DNA"/>
</dbReference>
<dbReference type="Gene3D" id="3.30.300.90">
    <property type="entry name" value="BolA-like"/>
    <property type="match status" value="1"/>
</dbReference>
<dbReference type="OrthoDB" id="4983at2759"/>
<dbReference type="Proteomes" id="UP001151582">
    <property type="component" value="Unassembled WGS sequence"/>
</dbReference>
<dbReference type="GO" id="GO:0051604">
    <property type="term" value="P:protein maturation"/>
    <property type="evidence" value="ECO:0007669"/>
    <property type="project" value="InterPro"/>
</dbReference>
<dbReference type="PIRSF" id="PIRSF003113">
    <property type="entry name" value="BolA"/>
    <property type="match status" value="1"/>
</dbReference>
<keyword evidence="3" id="KW-1185">Reference proteome</keyword>
<sequence length="87" mass="9597">MSVTANELKQKLLTALEADHVEVTDLSSGCGQNIEVLIVSRQFEGLRLLKRHGLVNAALKDEIGQIHAFSQKTLTPVEWQQRQAASS</sequence>
<dbReference type="GO" id="GO:0051537">
    <property type="term" value="F:2 iron, 2 sulfur cluster binding"/>
    <property type="evidence" value="ECO:0007669"/>
    <property type="project" value="InterPro"/>
</dbReference>